<dbReference type="PANTHER" id="PTHR33365">
    <property type="entry name" value="YALI0B05434P"/>
    <property type="match status" value="1"/>
</dbReference>
<evidence type="ECO:0000256" key="1">
    <source>
        <dbReference type="ARBA" id="ARBA00004685"/>
    </source>
</evidence>
<dbReference type="InterPro" id="IPR021765">
    <property type="entry name" value="UstYa-like"/>
</dbReference>
<reference evidence="3 4" key="1">
    <citation type="submission" date="2016-04" db="EMBL/GenBank/DDBJ databases">
        <title>A degradative enzymes factory behind the ericoid mycorrhizal symbiosis.</title>
        <authorList>
            <consortium name="DOE Joint Genome Institute"/>
            <person name="Martino E."/>
            <person name="Morin E."/>
            <person name="Grelet G."/>
            <person name="Kuo A."/>
            <person name="Kohler A."/>
            <person name="Daghino S."/>
            <person name="Barry K."/>
            <person name="Choi C."/>
            <person name="Cichocki N."/>
            <person name="Clum A."/>
            <person name="Copeland A."/>
            <person name="Hainaut M."/>
            <person name="Haridas S."/>
            <person name="Labutti K."/>
            <person name="Lindquist E."/>
            <person name="Lipzen A."/>
            <person name="Khouja H.-R."/>
            <person name="Murat C."/>
            <person name="Ohm R."/>
            <person name="Olson A."/>
            <person name="Spatafora J."/>
            <person name="Veneault-Fourrey C."/>
            <person name="Henrissat B."/>
            <person name="Grigoriev I."/>
            <person name="Martin F."/>
            <person name="Perotto S."/>
        </authorList>
    </citation>
    <scope>NUCLEOTIDE SEQUENCE [LARGE SCALE GENOMIC DNA]</scope>
    <source>
        <strain evidence="3 4">E</strain>
    </source>
</reference>
<sequence length="190" mass="22071">MEAPALPIITYEKPRHLDAEIVQTNKYRGKPSPEIDAAWLEIGLGTPAIRLYDDDLKRLNKSDTPDRPLHRIPEEFGGGYLAMLEVFHLLHCLNSLRKAMDKEYYAEERAMHGEHCIDMLRVYIKCTSDVTPITFFDNVLLPSRKLPMPDFNTLHTCRNFDEIWEWNGNNDRTLQWDGIGLDLGELMHFD</sequence>
<dbReference type="EMBL" id="KZ613921">
    <property type="protein sequence ID" value="PMD49275.1"/>
    <property type="molecule type" value="Genomic_DNA"/>
</dbReference>
<dbReference type="Pfam" id="PF11807">
    <property type="entry name" value="UstYa"/>
    <property type="match status" value="1"/>
</dbReference>
<keyword evidence="4" id="KW-1185">Reference proteome</keyword>
<name>A0A2J6SES6_9HELO</name>
<comment type="similarity">
    <text evidence="2">Belongs to the ustYa family.</text>
</comment>
<dbReference type="GO" id="GO:0043386">
    <property type="term" value="P:mycotoxin biosynthetic process"/>
    <property type="evidence" value="ECO:0007669"/>
    <property type="project" value="InterPro"/>
</dbReference>
<evidence type="ECO:0008006" key="5">
    <source>
        <dbReference type="Google" id="ProtNLM"/>
    </source>
</evidence>
<dbReference type="GeneID" id="36592381"/>
<gene>
    <name evidence="3" type="ORF">K444DRAFT_638777</name>
</gene>
<dbReference type="AlphaFoldDB" id="A0A2J6SES6"/>
<evidence type="ECO:0000313" key="4">
    <source>
        <dbReference type="Proteomes" id="UP000235371"/>
    </source>
</evidence>
<dbReference type="OrthoDB" id="3687641at2759"/>
<evidence type="ECO:0000256" key="2">
    <source>
        <dbReference type="ARBA" id="ARBA00035112"/>
    </source>
</evidence>
<organism evidence="3 4">
    <name type="scientific">Hyaloscypha bicolor E</name>
    <dbReference type="NCBI Taxonomy" id="1095630"/>
    <lineage>
        <taxon>Eukaryota</taxon>
        <taxon>Fungi</taxon>
        <taxon>Dikarya</taxon>
        <taxon>Ascomycota</taxon>
        <taxon>Pezizomycotina</taxon>
        <taxon>Leotiomycetes</taxon>
        <taxon>Helotiales</taxon>
        <taxon>Hyaloscyphaceae</taxon>
        <taxon>Hyaloscypha</taxon>
        <taxon>Hyaloscypha bicolor</taxon>
    </lineage>
</organism>
<proteinExistence type="inferred from homology"/>
<evidence type="ECO:0000313" key="3">
    <source>
        <dbReference type="EMBL" id="PMD49275.1"/>
    </source>
</evidence>
<dbReference type="RefSeq" id="XP_024726179.1">
    <property type="nucleotide sequence ID" value="XM_024884304.1"/>
</dbReference>
<protein>
    <recommendedName>
        <fullName evidence="5">Tat pathway signal sequence</fullName>
    </recommendedName>
</protein>
<accession>A0A2J6SES6</accession>
<dbReference type="PANTHER" id="PTHR33365:SF4">
    <property type="entry name" value="CYCLOCHLOROTINE BIOSYNTHESIS PROTEIN O"/>
    <property type="match status" value="1"/>
</dbReference>
<comment type="pathway">
    <text evidence="1">Mycotoxin biosynthesis.</text>
</comment>
<dbReference type="InParanoid" id="A0A2J6SES6"/>
<dbReference type="Proteomes" id="UP000235371">
    <property type="component" value="Unassembled WGS sequence"/>
</dbReference>